<evidence type="ECO:0000313" key="4">
    <source>
        <dbReference type="Proteomes" id="UP000824071"/>
    </source>
</evidence>
<gene>
    <name evidence="3" type="ORF">IAC53_06880</name>
</gene>
<dbReference type="AlphaFoldDB" id="A0A9D1IHT0"/>
<evidence type="ECO:0000313" key="3">
    <source>
        <dbReference type="EMBL" id="HIU36307.1"/>
    </source>
</evidence>
<reference evidence="3" key="2">
    <citation type="journal article" date="2021" name="PeerJ">
        <title>Extensive microbial diversity within the chicken gut microbiome revealed by metagenomics and culture.</title>
        <authorList>
            <person name="Gilroy R."/>
            <person name="Ravi A."/>
            <person name="Getino M."/>
            <person name="Pursley I."/>
            <person name="Horton D.L."/>
            <person name="Alikhan N.F."/>
            <person name="Baker D."/>
            <person name="Gharbi K."/>
            <person name="Hall N."/>
            <person name="Watson M."/>
            <person name="Adriaenssens E.M."/>
            <person name="Foster-Nyarko E."/>
            <person name="Jarju S."/>
            <person name="Secka A."/>
            <person name="Antonio M."/>
            <person name="Oren A."/>
            <person name="Chaudhuri R.R."/>
            <person name="La Ragione R."/>
            <person name="Hildebrand F."/>
            <person name="Pallen M.J."/>
        </authorList>
    </citation>
    <scope>NUCLEOTIDE SEQUENCE</scope>
    <source>
        <strain evidence="3">ChiGjej1B1-19959</strain>
    </source>
</reference>
<comment type="caution">
    <text evidence="3">The sequence shown here is derived from an EMBL/GenBank/DDBJ whole genome shotgun (WGS) entry which is preliminary data.</text>
</comment>
<evidence type="ECO:0000259" key="2">
    <source>
        <dbReference type="Pfam" id="PF24722"/>
    </source>
</evidence>
<organism evidence="3 4">
    <name type="scientific">Candidatus Fimenecus excrementigallinarum</name>
    <dbReference type="NCBI Taxonomy" id="2840816"/>
    <lineage>
        <taxon>Bacteria</taxon>
        <taxon>Bacillati</taxon>
        <taxon>Bacillota</taxon>
        <taxon>Clostridia</taxon>
        <taxon>Candidatus Fimenecus</taxon>
    </lineage>
</organism>
<reference evidence="3" key="1">
    <citation type="submission" date="2020-10" db="EMBL/GenBank/DDBJ databases">
        <authorList>
            <person name="Gilroy R."/>
        </authorList>
    </citation>
    <scope>NUCLEOTIDE SEQUENCE</scope>
    <source>
        <strain evidence="3">ChiGjej1B1-19959</strain>
    </source>
</reference>
<evidence type="ECO:0000256" key="1">
    <source>
        <dbReference type="SAM" id="MobiDB-lite"/>
    </source>
</evidence>
<sequence length="302" mass="32931">MLTFDDALAQVLHGTAQVLADNGFAAVVPEGTKKGERPTQKNGDETFVDFVGDKGQVRLSFADNKAVLLLAAADENGEVPELKAASTNFFDPESFDERDIKSLCNEINDTIASKFGETKAKAKNAKMPTPVSRSAAKAGAQSYDANTLANRLVAVYPELKAPYHENYERYGEFLAEEFFTQYATERIIGTLREGNKQTLSKLFRILNDIYENGTNDTQSLIAVTILGEMQNDPALLGTAQDYMCEDMSETVVLVNKFLASPAGQRAKKKMLDPPPYKPKKQKKPSAFAQALAGGGQGMPPTM</sequence>
<feature type="compositionally biased region" description="Gly residues" evidence="1">
    <location>
        <begin position="292"/>
        <end position="302"/>
    </location>
</feature>
<proteinExistence type="predicted"/>
<dbReference type="Proteomes" id="UP000824071">
    <property type="component" value="Unassembled WGS sequence"/>
</dbReference>
<accession>A0A9D1IHT0</accession>
<feature type="domain" description="DUF7674" evidence="2">
    <location>
        <begin position="150"/>
        <end position="243"/>
    </location>
</feature>
<feature type="region of interest" description="Disordered" evidence="1">
    <location>
        <begin position="264"/>
        <end position="302"/>
    </location>
</feature>
<dbReference type="EMBL" id="DVMW01000039">
    <property type="protein sequence ID" value="HIU36307.1"/>
    <property type="molecule type" value="Genomic_DNA"/>
</dbReference>
<protein>
    <recommendedName>
        <fullName evidence="2">DUF7674 domain-containing protein</fullName>
    </recommendedName>
</protein>
<dbReference type="InterPro" id="IPR056091">
    <property type="entry name" value="DUF7674"/>
</dbReference>
<dbReference type="Pfam" id="PF24722">
    <property type="entry name" value="DUF7674"/>
    <property type="match status" value="1"/>
</dbReference>
<name>A0A9D1IHT0_9FIRM</name>